<sequence length="33" mass="4051">MTIENLLKLSYEYVVYIHMYISETRFLLPLEDI</sequence>
<organism evidence="1">
    <name type="scientific">viral metagenome</name>
    <dbReference type="NCBI Taxonomy" id="1070528"/>
    <lineage>
        <taxon>unclassified sequences</taxon>
        <taxon>metagenomes</taxon>
        <taxon>organismal metagenomes</taxon>
    </lineage>
</organism>
<accession>A0A6C0IME5</accession>
<dbReference type="AlphaFoldDB" id="A0A6C0IME5"/>
<dbReference type="EMBL" id="MN740219">
    <property type="protein sequence ID" value="QHT94354.1"/>
    <property type="molecule type" value="Genomic_DNA"/>
</dbReference>
<proteinExistence type="predicted"/>
<name>A0A6C0IME5_9ZZZZ</name>
<protein>
    <submittedName>
        <fullName evidence="1">Uncharacterized protein</fullName>
    </submittedName>
</protein>
<evidence type="ECO:0000313" key="1">
    <source>
        <dbReference type="EMBL" id="QHT94354.1"/>
    </source>
</evidence>
<reference evidence="1" key="1">
    <citation type="journal article" date="2020" name="Nature">
        <title>Giant virus diversity and host interactions through global metagenomics.</title>
        <authorList>
            <person name="Schulz F."/>
            <person name="Roux S."/>
            <person name="Paez-Espino D."/>
            <person name="Jungbluth S."/>
            <person name="Walsh D.A."/>
            <person name="Denef V.J."/>
            <person name="McMahon K.D."/>
            <person name="Konstantinidis K.T."/>
            <person name="Eloe-Fadrosh E.A."/>
            <person name="Kyrpides N.C."/>
            <person name="Woyke T."/>
        </authorList>
    </citation>
    <scope>NUCLEOTIDE SEQUENCE</scope>
    <source>
        <strain evidence="1">GVMAG-M-3300024258-28</strain>
    </source>
</reference>